<evidence type="ECO:0000256" key="3">
    <source>
        <dbReference type="ARBA" id="ARBA00022989"/>
    </source>
</evidence>
<keyword evidence="7" id="KW-1185">Reference proteome</keyword>
<keyword evidence="4 5" id="KW-0472">Membrane</keyword>
<sequence length="80" mass="8844">MSFVVQGGSAYLLFSSSTVNIGQEMVVGGLFIHIIMSGLFALPAAIFQLRLRFNPTPDFYMPDIPWRKSLHMLYGSVACS</sequence>
<dbReference type="OrthoDB" id="3358017at2759"/>
<accession>A0A2J6TAU2</accession>
<dbReference type="EMBL" id="KZ613791">
    <property type="protein sequence ID" value="PMD60113.1"/>
    <property type="molecule type" value="Genomic_DNA"/>
</dbReference>
<comment type="subcellular location">
    <subcellularLocation>
        <location evidence="1">Membrane</location>
        <topology evidence="1">Multi-pass membrane protein</topology>
    </subcellularLocation>
</comment>
<keyword evidence="2 5" id="KW-0812">Transmembrane</keyword>
<gene>
    <name evidence="6" type="ORF">K444DRAFT_612747</name>
</gene>
<dbReference type="GO" id="GO:0016020">
    <property type="term" value="C:membrane"/>
    <property type="evidence" value="ECO:0007669"/>
    <property type="project" value="UniProtKB-SubCell"/>
</dbReference>
<evidence type="ECO:0000256" key="4">
    <source>
        <dbReference type="ARBA" id="ARBA00023136"/>
    </source>
</evidence>
<proteinExistence type="predicted"/>
<evidence type="ECO:0000256" key="1">
    <source>
        <dbReference type="ARBA" id="ARBA00004141"/>
    </source>
</evidence>
<evidence type="ECO:0000256" key="2">
    <source>
        <dbReference type="ARBA" id="ARBA00022692"/>
    </source>
</evidence>
<evidence type="ECO:0000313" key="6">
    <source>
        <dbReference type="EMBL" id="PMD60113.1"/>
    </source>
</evidence>
<dbReference type="AlphaFoldDB" id="A0A2J6TAU2"/>
<dbReference type="GeneID" id="36588279"/>
<dbReference type="InParanoid" id="A0A2J6TAU2"/>
<feature type="transmembrane region" description="Helical" evidence="5">
    <location>
        <begin position="25"/>
        <end position="47"/>
    </location>
</feature>
<reference evidence="6 7" key="1">
    <citation type="submission" date="2016-04" db="EMBL/GenBank/DDBJ databases">
        <title>A degradative enzymes factory behind the ericoid mycorrhizal symbiosis.</title>
        <authorList>
            <consortium name="DOE Joint Genome Institute"/>
            <person name="Martino E."/>
            <person name="Morin E."/>
            <person name="Grelet G."/>
            <person name="Kuo A."/>
            <person name="Kohler A."/>
            <person name="Daghino S."/>
            <person name="Barry K."/>
            <person name="Choi C."/>
            <person name="Cichocki N."/>
            <person name="Clum A."/>
            <person name="Copeland A."/>
            <person name="Hainaut M."/>
            <person name="Haridas S."/>
            <person name="Labutti K."/>
            <person name="Lindquist E."/>
            <person name="Lipzen A."/>
            <person name="Khouja H.-R."/>
            <person name="Murat C."/>
            <person name="Ohm R."/>
            <person name="Olson A."/>
            <person name="Spatafora J."/>
            <person name="Veneault-Fourrey C."/>
            <person name="Henrissat B."/>
            <person name="Grigoriev I."/>
            <person name="Martin F."/>
            <person name="Perotto S."/>
        </authorList>
    </citation>
    <scope>NUCLEOTIDE SEQUENCE [LARGE SCALE GENOMIC DNA]</scope>
    <source>
        <strain evidence="6 7">E</strain>
    </source>
</reference>
<organism evidence="6 7">
    <name type="scientific">Hyaloscypha bicolor E</name>
    <dbReference type="NCBI Taxonomy" id="1095630"/>
    <lineage>
        <taxon>Eukaryota</taxon>
        <taxon>Fungi</taxon>
        <taxon>Dikarya</taxon>
        <taxon>Ascomycota</taxon>
        <taxon>Pezizomycotina</taxon>
        <taxon>Leotiomycetes</taxon>
        <taxon>Helotiales</taxon>
        <taxon>Hyaloscyphaceae</taxon>
        <taxon>Hyaloscypha</taxon>
        <taxon>Hyaloscypha bicolor</taxon>
    </lineage>
</organism>
<dbReference type="Proteomes" id="UP000235371">
    <property type="component" value="Unassembled WGS sequence"/>
</dbReference>
<evidence type="ECO:0000313" key="7">
    <source>
        <dbReference type="Proteomes" id="UP000235371"/>
    </source>
</evidence>
<keyword evidence="3 5" id="KW-1133">Transmembrane helix</keyword>
<dbReference type="STRING" id="1095630.A0A2J6TAU2"/>
<protein>
    <submittedName>
        <fullName evidence="6">Uncharacterized protein</fullName>
    </submittedName>
</protein>
<dbReference type="InterPro" id="IPR007568">
    <property type="entry name" value="RTA1"/>
</dbReference>
<evidence type="ECO:0000256" key="5">
    <source>
        <dbReference type="SAM" id="Phobius"/>
    </source>
</evidence>
<dbReference type="RefSeq" id="XP_024737017.1">
    <property type="nucleotide sequence ID" value="XM_024880202.1"/>
</dbReference>
<dbReference type="Pfam" id="PF04479">
    <property type="entry name" value="RTA1"/>
    <property type="match status" value="1"/>
</dbReference>
<name>A0A2J6TAU2_9HELO</name>